<keyword evidence="10" id="KW-1185">Reference proteome</keyword>
<organism evidence="9 10">
    <name type="scientific">Agrilutibacter solisilvae</name>
    <dbReference type="NCBI Taxonomy" id="2763317"/>
    <lineage>
        <taxon>Bacteria</taxon>
        <taxon>Pseudomonadati</taxon>
        <taxon>Pseudomonadota</taxon>
        <taxon>Gammaproteobacteria</taxon>
        <taxon>Lysobacterales</taxon>
        <taxon>Lysobacteraceae</taxon>
        <taxon>Agrilutibacter</taxon>
    </lineage>
</organism>
<feature type="compositionally biased region" description="Low complexity" evidence="8">
    <location>
        <begin position="97"/>
        <end position="119"/>
    </location>
</feature>
<keyword evidence="7" id="KW-0997">Cell inner membrane</keyword>
<dbReference type="AlphaFoldDB" id="A0A975AR86"/>
<evidence type="ECO:0000256" key="2">
    <source>
        <dbReference type="ARBA" id="ARBA00022618"/>
    </source>
</evidence>
<dbReference type="PANTHER" id="PTHR37485">
    <property type="entry name" value="CELL DIVISION PROTEIN FTSB"/>
    <property type="match status" value="1"/>
</dbReference>
<accession>A0A975AR86</accession>
<comment type="similarity">
    <text evidence="7">Belongs to the FtsB family.</text>
</comment>
<evidence type="ECO:0000256" key="4">
    <source>
        <dbReference type="ARBA" id="ARBA00022989"/>
    </source>
</evidence>
<evidence type="ECO:0000256" key="3">
    <source>
        <dbReference type="ARBA" id="ARBA00022692"/>
    </source>
</evidence>
<keyword evidence="2 7" id="KW-0132">Cell division</keyword>
<keyword evidence="6 7" id="KW-0131">Cell cycle</keyword>
<dbReference type="Pfam" id="PF04977">
    <property type="entry name" value="DivIC"/>
    <property type="match status" value="1"/>
</dbReference>
<feature type="topological domain" description="Cytoplasmic" evidence="7">
    <location>
        <begin position="1"/>
        <end position="6"/>
    </location>
</feature>
<feature type="coiled-coil region" evidence="7">
    <location>
        <begin position="32"/>
        <end position="66"/>
    </location>
</feature>
<dbReference type="EMBL" id="CP071518">
    <property type="protein sequence ID" value="QSX77033.1"/>
    <property type="molecule type" value="Genomic_DNA"/>
</dbReference>
<protein>
    <recommendedName>
        <fullName evidence="7">Cell division protein FtsB</fullName>
    </recommendedName>
</protein>
<keyword evidence="1 7" id="KW-1003">Cell membrane</keyword>
<proteinExistence type="inferred from homology"/>
<dbReference type="RefSeq" id="WP_200611306.1">
    <property type="nucleotide sequence ID" value="NZ_CP071518.1"/>
</dbReference>
<evidence type="ECO:0000313" key="10">
    <source>
        <dbReference type="Proteomes" id="UP000639274"/>
    </source>
</evidence>
<comment type="subunit">
    <text evidence="7">Part of a complex composed of FtsB, FtsL and FtsQ.</text>
</comment>
<dbReference type="GO" id="GO:0005886">
    <property type="term" value="C:plasma membrane"/>
    <property type="evidence" value="ECO:0007669"/>
    <property type="project" value="UniProtKB-SubCell"/>
</dbReference>
<feature type="topological domain" description="Periplasmic" evidence="7">
    <location>
        <begin position="25"/>
        <end position="130"/>
    </location>
</feature>
<gene>
    <name evidence="7 9" type="primary">ftsB</name>
    <name evidence="9" type="ORF">I8J32_009445</name>
</gene>
<keyword evidence="7" id="KW-0175">Coiled coil</keyword>
<dbReference type="PANTHER" id="PTHR37485:SF1">
    <property type="entry name" value="CELL DIVISION PROTEIN FTSB"/>
    <property type="match status" value="1"/>
</dbReference>
<dbReference type="KEGG" id="lsf:I8J32_009445"/>
<comment type="function">
    <text evidence="7">Essential cell division protein. May link together the upstream cell division proteins, which are predominantly cytoplasmic, with the downstream cell division proteins, which are predominantly periplasmic.</text>
</comment>
<dbReference type="GO" id="GO:0043093">
    <property type="term" value="P:FtsZ-dependent cytokinesis"/>
    <property type="evidence" value="ECO:0007669"/>
    <property type="project" value="UniProtKB-UniRule"/>
</dbReference>
<keyword evidence="4 7" id="KW-1133">Transmembrane helix</keyword>
<evidence type="ECO:0000256" key="8">
    <source>
        <dbReference type="SAM" id="MobiDB-lite"/>
    </source>
</evidence>
<name>A0A975AR86_9GAMM</name>
<reference evidence="9 10" key="1">
    <citation type="submission" date="2021-03" db="EMBL/GenBank/DDBJ databases">
        <title>Lysobacter sp. nov. isolated from soil of gangwondo yeongwol, south Korea.</title>
        <authorList>
            <person name="Kim K.R."/>
            <person name="Kim K.H."/>
            <person name="Jeon C.O."/>
        </authorList>
    </citation>
    <scope>NUCLEOTIDE SEQUENCE [LARGE SCALE GENOMIC DNA]</scope>
    <source>
        <strain evidence="9 10">R19</strain>
    </source>
</reference>
<comment type="subcellular location">
    <subcellularLocation>
        <location evidence="7">Cell inner membrane</location>
        <topology evidence="7">Single-pass type II membrane protein</topology>
    </subcellularLocation>
    <text evidence="7">Localizes to the division septum.</text>
</comment>
<dbReference type="GO" id="GO:0032153">
    <property type="term" value="C:cell division site"/>
    <property type="evidence" value="ECO:0007669"/>
    <property type="project" value="UniProtKB-UniRule"/>
</dbReference>
<keyword evidence="3 7" id="KW-0812">Transmembrane</keyword>
<evidence type="ECO:0000313" key="9">
    <source>
        <dbReference type="EMBL" id="QSX77033.1"/>
    </source>
</evidence>
<evidence type="ECO:0000256" key="5">
    <source>
        <dbReference type="ARBA" id="ARBA00023136"/>
    </source>
</evidence>
<evidence type="ECO:0000256" key="1">
    <source>
        <dbReference type="ARBA" id="ARBA00022475"/>
    </source>
</evidence>
<sequence>MRWLRLLLVVLVGLLAFLQYRLWMGEGGSRSVAALRQQVEQQGRENAGLQQRNDALAAEVEDLKSGEAAVEERARSELGMIKPGETFYRVVESGADAAPDGAAATDPASATPATAPGAAQDDDASGPPPP</sequence>
<dbReference type="NCBIfam" id="NF002058">
    <property type="entry name" value="PRK00888.1"/>
    <property type="match status" value="1"/>
</dbReference>
<dbReference type="Proteomes" id="UP000639274">
    <property type="component" value="Chromosome"/>
</dbReference>
<dbReference type="InterPro" id="IPR023081">
    <property type="entry name" value="Cell_div_FtsB"/>
</dbReference>
<feature type="region of interest" description="Disordered" evidence="8">
    <location>
        <begin position="97"/>
        <end position="130"/>
    </location>
</feature>
<keyword evidence="5 7" id="KW-0472">Membrane</keyword>
<dbReference type="HAMAP" id="MF_00599">
    <property type="entry name" value="FtsB"/>
    <property type="match status" value="1"/>
</dbReference>
<evidence type="ECO:0000256" key="6">
    <source>
        <dbReference type="ARBA" id="ARBA00023306"/>
    </source>
</evidence>
<dbReference type="InterPro" id="IPR007060">
    <property type="entry name" value="FtsL/DivIC"/>
</dbReference>
<dbReference type="GO" id="GO:0030428">
    <property type="term" value="C:cell septum"/>
    <property type="evidence" value="ECO:0007669"/>
    <property type="project" value="TreeGrafter"/>
</dbReference>
<evidence type="ECO:0000256" key="7">
    <source>
        <dbReference type="HAMAP-Rule" id="MF_00599"/>
    </source>
</evidence>